<evidence type="ECO:0000256" key="1">
    <source>
        <dbReference type="SAM" id="SignalP"/>
    </source>
</evidence>
<dbReference type="RefSeq" id="WP_372451300.1">
    <property type="nucleotide sequence ID" value="NZ_JAHCLR010000005.1"/>
</dbReference>
<protein>
    <recommendedName>
        <fullName evidence="4">PE-PGRS family protein</fullName>
    </recommendedName>
</protein>
<name>A0ABS5RF72_9MYCO</name>
<keyword evidence="3" id="KW-1185">Reference proteome</keyword>
<dbReference type="Pfam" id="PF21526">
    <property type="entry name" value="PGRS"/>
    <property type="match status" value="1"/>
</dbReference>
<evidence type="ECO:0008006" key="4">
    <source>
        <dbReference type="Google" id="ProtNLM"/>
    </source>
</evidence>
<gene>
    <name evidence="2" type="ORF">KIH27_04950</name>
</gene>
<feature type="signal peptide" evidence="1">
    <location>
        <begin position="1"/>
        <end position="30"/>
    </location>
</feature>
<feature type="non-terminal residue" evidence="2">
    <location>
        <position position="233"/>
    </location>
</feature>
<feature type="chain" id="PRO_5047369234" description="PE-PGRS family protein" evidence="1">
    <location>
        <begin position="31"/>
        <end position="233"/>
    </location>
</feature>
<keyword evidence="1" id="KW-0732">Signal</keyword>
<sequence>MAGRQVKKSRIGTFLALGMTPLVGAVPAHAEADDWLQPIIDAVSQTADPAALSLTDPGLGDVDLSGIAAAGDPSETFDLMVNSIYTYISAGEAVLAGAVQALVYPTIHDLGEEWISSPFGQAIDPIINTAFAIDGHCGLICNGVAGTFEHPDGGDGGWLFGDGGNGFNATSLDGDTVTTVAANGGTGGDAGMFGNGGAGGEGGTAADGHGLDGGAGGLGGTILGSGGAGGDGG</sequence>
<proteinExistence type="predicted"/>
<evidence type="ECO:0000313" key="3">
    <source>
        <dbReference type="Proteomes" id="UP001519535"/>
    </source>
</evidence>
<evidence type="ECO:0000313" key="2">
    <source>
        <dbReference type="EMBL" id="MBS9532936.1"/>
    </source>
</evidence>
<reference evidence="2 3" key="1">
    <citation type="submission" date="2021-05" db="EMBL/GenBank/DDBJ databases">
        <title>Mycobacterium acidophilum sp. nov., an extremely acid-tolerant member of the genus Mycobacterium.</title>
        <authorList>
            <person name="Xia J."/>
        </authorList>
    </citation>
    <scope>NUCLEOTIDE SEQUENCE [LARGE SCALE GENOMIC DNA]</scope>
    <source>
        <strain evidence="2 3">M1</strain>
    </source>
</reference>
<dbReference type="Proteomes" id="UP001519535">
    <property type="component" value="Unassembled WGS sequence"/>
</dbReference>
<dbReference type="InterPro" id="IPR048996">
    <property type="entry name" value="PGRS_rpt"/>
</dbReference>
<accession>A0ABS5RF72</accession>
<dbReference type="EMBL" id="JAHCLR010000005">
    <property type="protein sequence ID" value="MBS9532936.1"/>
    <property type="molecule type" value="Genomic_DNA"/>
</dbReference>
<comment type="caution">
    <text evidence="2">The sequence shown here is derived from an EMBL/GenBank/DDBJ whole genome shotgun (WGS) entry which is preliminary data.</text>
</comment>
<organism evidence="2 3">
    <name type="scientific">Mycolicibacter acidiphilus</name>
    <dbReference type="NCBI Taxonomy" id="2835306"/>
    <lineage>
        <taxon>Bacteria</taxon>
        <taxon>Bacillati</taxon>
        <taxon>Actinomycetota</taxon>
        <taxon>Actinomycetes</taxon>
        <taxon>Mycobacteriales</taxon>
        <taxon>Mycobacteriaceae</taxon>
        <taxon>Mycolicibacter</taxon>
    </lineage>
</organism>